<dbReference type="InterPro" id="IPR011009">
    <property type="entry name" value="Kinase-like_dom_sf"/>
</dbReference>
<dbReference type="GO" id="GO:0007059">
    <property type="term" value="P:chromosome segregation"/>
    <property type="evidence" value="ECO:0007669"/>
    <property type="project" value="TreeGrafter"/>
</dbReference>
<keyword evidence="11" id="KW-1185">Reference proteome</keyword>
<dbReference type="PROSITE" id="PS00107">
    <property type="entry name" value="PROTEIN_KINASE_ATP"/>
    <property type="match status" value="1"/>
</dbReference>
<feature type="region of interest" description="Disordered" evidence="8">
    <location>
        <begin position="127"/>
        <end position="171"/>
    </location>
</feature>
<dbReference type="RefSeq" id="XP_001024323.4">
    <property type="nucleotide sequence ID" value="XM_001024323.4"/>
</dbReference>
<feature type="region of interest" description="Disordered" evidence="8">
    <location>
        <begin position="241"/>
        <end position="446"/>
    </location>
</feature>
<dbReference type="CDD" id="cd13990">
    <property type="entry name" value="STKc_TLK"/>
    <property type="match status" value="1"/>
</dbReference>
<evidence type="ECO:0000256" key="7">
    <source>
        <dbReference type="SAM" id="Coils"/>
    </source>
</evidence>
<dbReference type="SUPFAM" id="SSF56112">
    <property type="entry name" value="Protein kinase-like (PK-like)"/>
    <property type="match status" value="1"/>
</dbReference>
<feature type="domain" description="Protein kinase" evidence="9">
    <location>
        <begin position="724"/>
        <end position="994"/>
    </location>
</feature>
<feature type="compositionally biased region" description="Polar residues" evidence="8">
    <location>
        <begin position="39"/>
        <end position="72"/>
    </location>
</feature>
<keyword evidence="3 6" id="KW-0547">Nucleotide-binding</keyword>
<keyword evidence="1" id="KW-0723">Serine/threonine-protein kinase</keyword>
<feature type="compositionally biased region" description="Polar residues" evidence="8">
    <location>
        <begin position="296"/>
        <end position="333"/>
    </location>
</feature>
<dbReference type="PANTHER" id="PTHR22974">
    <property type="entry name" value="MIXED LINEAGE PROTEIN KINASE"/>
    <property type="match status" value="1"/>
</dbReference>
<evidence type="ECO:0000313" key="11">
    <source>
        <dbReference type="Proteomes" id="UP000009168"/>
    </source>
</evidence>
<feature type="compositionally biased region" description="Polar residues" evidence="8">
    <location>
        <begin position="147"/>
        <end position="170"/>
    </location>
</feature>
<evidence type="ECO:0000256" key="4">
    <source>
        <dbReference type="ARBA" id="ARBA00022777"/>
    </source>
</evidence>
<dbReference type="Gene3D" id="1.10.510.10">
    <property type="entry name" value="Transferase(Phosphotransferase) domain 1"/>
    <property type="match status" value="1"/>
</dbReference>
<reference evidence="11" key="1">
    <citation type="journal article" date="2006" name="PLoS Biol.">
        <title>Macronuclear genome sequence of the ciliate Tetrahymena thermophila, a model eukaryote.</title>
        <authorList>
            <person name="Eisen J.A."/>
            <person name="Coyne R.S."/>
            <person name="Wu M."/>
            <person name="Wu D."/>
            <person name="Thiagarajan M."/>
            <person name="Wortman J.R."/>
            <person name="Badger J.H."/>
            <person name="Ren Q."/>
            <person name="Amedeo P."/>
            <person name="Jones K.M."/>
            <person name="Tallon L.J."/>
            <person name="Delcher A.L."/>
            <person name="Salzberg S.L."/>
            <person name="Silva J.C."/>
            <person name="Haas B.J."/>
            <person name="Majoros W.H."/>
            <person name="Farzad M."/>
            <person name="Carlton J.M."/>
            <person name="Smith R.K. Jr."/>
            <person name="Garg J."/>
            <person name="Pearlman R.E."/>
            <person name="Karrer K.M."/>
            <person name="Sun L."/>
            <person name="Manning G."/>
            <person name="Elde N.C."/>
            <person name="Turkewitz A.P."/>
            <person name="Asai D.J."/>
            <person name="Wilkes D.E."/>
            <person name="Wang Y."/>
            <person name="Cai H."/>
            <person name="Collins K."/>
            <person name="Stewart B.A."/>
            <person name="Lee S.R."/>
            <person name="Wilamowska K."/>
            <person name="Weinberg Z."/>
            <person name="Ruzzo W.L."/>
            <person name="Wloga D."/>
            <person name="Gaertig J."/>
            <person name="Frankel J."/>
            <person name="Tsao C.-C."/>
            <person name="Gorovsky M.A."/>
            <person name="Keeling P.J."/>
            <person name="Waller R.F."/>
            <person name="Patron N.J."/>
            <person name="Cherry J.M."/>
            <person name="Stover N.A."/>
            <person name="Krieger C.J."/>
            <person name="del Toro C."/>
            <person name="Ryder H.F."/>
            <person name="Williamson S.C."/>
            <person name="Barbeau R.A."/>
            <person name="Hamilton E.P."/>
            <person name="Orias E."/>
        </authorList>
    </citation>
    <scope>NUCLEOTIDE SEQUENCE [LARGE SCALE GENOMIC DNA]</scope>
    <source>
        <strain evidence="11">SB210</strain>
    </source>
</reference>
<dbReference type="PROSITE" id="PS00108">
    <property type="entry name" value="PROTEIN_KINASE_ST"/>
    <property type="match status" value="1"/>
</dbReference>
<feature type="compositionally biased region" description="Polar residues" evidence="8">
    <location>
        <begin position="241"/>
        <end position="266"/>
    </location>
</feature>
<dbReference type="GO" id="GO:0005634">
    <property type="term" value="C:nucleus"/>
    <property type="evidence" value="ECO:0007669"/>
    <property type="project" value="TreeGrafter"/>
</dbReference>
<feature type="compositionally biased region" description="Polar residues" evidence="8">
    <location>
        <begin position="350"/>
        <end position="360"/>
    </location>
</feature>
<keyword evidence="7" id="KW-0175">Coiled coil</keyword>
<evidence type="ECO:0000256" key="2">
    <source>
        <dbReference type="ARBA" id="ARBA00022679"/>
    </source>
</evidence>
<dbReference type="GO" id="GO:0005524">
    <property type="term" value="F:ATP binding"/>
    <property type="evidence" value="ECO:0007669"/>
    <property type="project" value="UniProtKB-UniRule"/>
</dbReference>
<dbReference type="FunFam" id="1.10.510.10:FF:000698">
    <property type="entry name" value="Serine/threonine-protein kinase tousled-like 1"/>
    <property type="match status" value="1"/>
</dbReference>
<dbReference type="PROSITE" id="PS50011">
    <property type="entry name" value="PROTEIN_KINASE_DOM"/>
    <property type="match status" value="1"/>
</dbReference>
<organism evidence="10 11">
    <name type="scientific">Tetrahymena thermophila (strain SB210)</name>
    <dbReference type="NCBI Taxonomy" id="312017"/>
    <lineage>
        <taxon>Eukaryota</taxon>
        <taxon>Sar</taxon>
        <taxon>Alveolata</taxon>
        <taxon>Ciliophora</taxon>
        <taxon>Intramacronucleata</taxon>
        <taxon>Oligohymenophorea</taxon>
        <taxon>Hymenostomatida</taxon>
        <taxon>Tetrahymenina</taxon>
        <taxon>Tetrahymenidae</taxon>
        <taxon>Tetrahymena</taxon>
    </lineage>
</organism>
<dbReference type="PANTHER" id="PTHR22974:SF23">
    <property type="entry name" value="TOUSLED-LIKE KINASE, ISOFORM G"/>
    <property type="match status" value="1"/>
</dbReference>
<dbReference type="OrthoDB" id="346907at2759"/>
<proteinExistence type="predicted"/>
<keyword evidence="5 6" id="KW-0067">ATP-binding</keyword>
<feature type="region of interest" description="Disordered" evidence="8">
    <location>
        <begin position="466"/>
        <end position="510"/>
    </location>
</feature>
<feature type="region of interest" description="Disordered" evidence="8">
    <location>
        <begin position="39"/>
        <end position="85"/>
    </location>
</feature>
<feature type="binding site" evidence="6">
    <location>
        <position position="753"/>
    </location>
    <ligand>
        <name>ATP</name>
        <dbReference type="ChEBI" id="CHEBI:30616"/>
    </ligand>
</feature>
<dbReference type="EMBL" id="GG662455">
    <property type="protein sequence ID" value="EAS04078.4"/>
    <property type="molecule type" value="Genomic_DNA"/>
</dbReference>
<dbReference type="eggNOG" id="KOG1151">
    <property type="taxonomic scope" value="Eukaryota"/>
</dbReference>
<keyword evidence="4 10" id="KW-0418">Kinase</keyword>
<evidence type="ECO:0000313" key="10">
    <source>
        <dbReference type="EMBL" id="EAS04078.4"/>
    </source>
</evidence>
<feature type="compositionally biased region" description="Polar residues" evidence="8">
    <location>
        <begin position="384"/>
        <end position="446"/>
    </location>
</feature>
<dbReference type="Proteomes" id="UP000009168">
    <property type="component" value="Unassembled WGS sequence"/>
</dbReference>
<feature type="compositionally biased region" description="Low complexity" evidence="8">
    <location>
        <begin position="472"/>
        <end position="493"/>
    </location>
</feature>
<evidence type="ECO:0000256" key="3">
    <source>
        <dbReference type="ARBA" id="ARBA00022741"/>
    </source>
</evidence>
<dbReference type="AlphaFoldDB" id="Q248G7"/>
<dbReference type="Pfam" id="PF00069">
    <property type="entry name" value="Pkinase"/>
    <property type="match status" value="1"/>
</dbReference>
<keyword evidence="2" id="KW-0808">Transferase</keyword>
<name>Q248G7_TETTS</name>
<evidence type="ECO:0000256" key="6">
    <source>
        <dbReference type="PROSITE-ProRule" id="PRU10141"/>
    </source>
</evidence>
<feature type="compositionally biased region" description="Polar residues" evidence="8">
    <location>
        <begin position="498"/>
        <end position="509"/>
    </location>
</feature>
<evidence type="ECO:0000256" key="8">
    <source>
        <dbReference type="SAM" id="MobiDB-lite"/>
    </source>
</evidence>
<evidence type="ECO:0000256" key="1">
    <source>
        <dbReference type="ARBA" id="ARBA00022527"/>
    </source>
</evidence>
<dbReference type="GeneID" id="7830923"/>
<gene>
    <name evidence="10" type="ORF">TTHERM_00532000</name>
</gene>
<evidence type="ECO:0000259" key="9">
    <source>
        <dbReference type="PROSITE" id="PS50011"/>
    </source>
</evidence>
<feature type="compositionally biased region" description="Low complexity" evidence="8">
    <location>
        <begin position="362"/>
        <end position="383"/>
    </location>
</feature>
<dbReference type="HOGENOM" id="CLU_305346_0_0_1"/>
<dbReference type="InParanoid" id="Q248G7"/>
<sequence length="999" mass="115532">MNKIDNQNIAEKIQLLEQRISKNGQATIQSSFKQNIESLQDQTTESFKGSANNGMTQQNSVENSQLEKNNQASSNKENVKEEEEIQSVLNKKGDYYEKQFYESSNLQIGQVMHKMDEVAEQLEQLEQDDEENQENKSNKNNQHQSNGQGLLNSDNIWDKQNSNQEGNYQNDTDEFYAPQEKLSDFSSMNILEAKDMQQQQLLKIPQPQIQQQNMLQVQQQLEQSDRHQQQQNAILQQGITTNQSTGGASSLGQKGTQNTNTPVMQNSREKYQKSTGKKRRTTQTTLAMNKLKKYDTTTPCPSIVQIQNTNQVSNRPRLNSESSNSNEAIQLNNVPPPGNSKITQFFKMKNTPTQNTTAISGQPLNNLNSQPQQQNQINNQAPQTPSQQNGQQVSQKENINIQVLPPQNLSNGQSLQTPSISQYNTPMATQNNSNYPNTNKKSVQNTSNGMMIDENKIQQNGALAHLQSPSQSVSSIANANSTNSNVQQNSTSSHHQHYNQLKLSSSNQMKIYDPKLENRYQDLQEEIKQKELELNEKNNIIKYLEQDKKEIDKLLQISEKTSQNYKAKAQKIIQQTLLEVEKLKREEMRQYIAKEKQRLGEYVQTRDCTKFDETWQEGTEFKKIKERLRVIEAEKEELEKKKKNVKGSRKSTNETDISQELDLAEQKQRINLQIQFLQKEEADLIEMYKNLDHEKFLFVQKLKRFQDEQNSRYGQEWPCLGERYQLLSLLGRGGFSEVYKAYDLHEFKEVACKIHQLNLNWSEPSKANYIKHAVRESKIHSELKHANIVQLYDTVEIDNNSFATILEYCEGPDLYFYLKKHKVLPEKEAKILIRQILCALRYMNSLKTRIIHYDLKPQNIIFHKGELKISDFGLSKIFDDGQTRMELTSQGVGTYWYLPPETFEFENSALISPKVDIWSVGVIFFEMVFGQRPFGNNKSQDQILKENIILKSTSVTFPSKPSVSNECKDFIRNCLTYDQNRRWDIQKAWDSPYMNSKTR</sequence>
<protein>
    <submittedName>
        <fullName evidence="10">Serine/Threonine kinase</fullName>
    </submittedName>
</protein>
<dbReference type="GO" id="GO:0004674">
    <property type="term" value="F:protein serine/threonine kinase activity"/>
    <property type="evidence" value="ECO:0007669"/>
    <property type="project" value="UniProtKB-KW"/>
</dbReference>
<dbReference type="SMART" id="SM00220">
    <property type="entry name" value="S_TKc"/>
    <property type="match status" value="1"/>
</dbReference>
<dbReference type="KEGG" id="tet:TTHERM_00532000"/>
<dbReference type="InterPro" id="IPR017441">
    <property type="entry name" value="Protein_kinase_ATP_BS"/>
</dbReference>
<evidence type="ECO:0000256" key="5">
    <source>
        <dbReference type="ARBA" id="ARBA00022840"/>
    </source>
</evidence>
<dbReference type="InterPro" id="IPR000719">
    <property type="entry name" value="Prot_kinase_dom"/>
</dbReference>
<feature type="coiled-coil region" evidence="7">
    <location>
        <begin position="621"/>
        <end position="694"/>
    </location>
</feature>
<dbReference type="GO" id="GO:0035556">
    <property type="term" value="P:intracellular signal transduction"/>
    <property type="evidence" value="ECO:0007669"/>
    <property type="project" value="TreeGrafter"/>
</dbReference>
<dbReference type="InterPro" id="IPR008271">
    <property type="entry name" value="Ser/Thr_kinase_AS"/>
</dbReference>
<feature type="coiled-coil region" evidence="7">
    <location>
        <begin position="513"/>
        <end position="586"/>
    </location>
</feature>
<accession>Q248G7</accession>